<proteinExistence type="predicted"/>
<gene>
    <name evidence="2" type="ORF">ACFL6M_00065</name>
</gene>
<dbReference type="InterPro" id="IPR039448">
    <property type="entry name" value="Beta_helix"/>
</dbReference>
<name>A0ABV6YI09_UNCEI</name>
<dbReference type="SUPFAM" id="SSF51126">
    <property type="entry name" value="Pectin lyase-like"/>
    <property type="match status" value="1"/>
</dbReference>
<dbReference type="Pfam" id="PF13229">
    <property type="entry name" value="Beta_helix"/>
    <property type="match status" value="1"/>
</dbReference>
<comment type="caution">
    <text evidence="2">The sequence shown here is derived from an EMBL/GenBank/DDBJ whole genome shotgun (WGS) entry which is preliminary data.</text>
</comment>
<sequence length="113" mass="12174">MYVYDGTPDIRNNEFRGNCTGMGPGTGDGGAICALYGSPIIRENVICFNDAGYRGGGIFCEHSEPTIVDNHIYSNVVLDYYGGGIASRNCTSIIERNIIHDNYGGDFGGGLFY</sequence>
<reference evidence="2 3" key="1">
    <citation type="submission" date="2024-09" db="EMBL/GenBank/DDBJ databases">
        <authorList>
            <person name="D'Angelo T."/>
        </authorList>
    </citation>
    <scope>NUCLEOTIDE SEQUENCE [LARGE SCALE GENOMIC DNA]</scope>
    <source>
        <strain evidence="2">SAG AM-320-E07</strain>
    </source>
</reference>
<dbReference type="Proteomes" id="UP001593833">
    <property type="component" value="Unassembled WGS sequence"/>
</dbReference>
<organism evidence="2 3">
    <name type="scientific">Eiseniibacteriota bacterium</name>
    <dbReference type="NCBI Taxonomy" id="2212470"/>
    <lineage>
        <taxon>Bacteria</taxon>
        <taxon>Candidatus Eiseniibacteriota</taxon>
    </lineage>
</organism>
<evidence type="ECO:0000313" key="3">
    <source>
        <dbReference type="Proteomes" id="UP001593833"/>
    </source>
</evidence>
<dbReference type="Gene3D" id="2.160.20.10">
    <property type="entry name" value="Single-stranded right-handed beta-helix, Pectin lyase-like"/>
    <property type="match status" value="1"/>
</dbReference>
<keyword evidence="3" id="KW-1185">Reference proteome</keyword>
<feature type="domain" description="Right handed beta helix" evidence="1">
    <location>
        <begin position="6"/>
        <end position="104"/>
    </location>
</feature>
<protein>
    <submittedName>
        <fullName evidence="2">Right-handed parallel beta-helix repeat-containing protein</fullName>
    </submittedName>
</protein>
<dbReference type="InterPro" id="IPR011050">
    <property type="entry name" value="Pectin_lyase_fold/virulence"/>
</dbReference>
<evidence type="ECO:0000313" key="2">
    <source>
        <dbReference type="EMBL" id="MFC1571970.1"/>
    </source>
</evidence>
<accession>A0ABV6YI09</accession>
<dbReference type="InterPro" id="IPR012334">
    <property type="entry name" value="Pectin_lyas_fold"/>
</dbReference>
<dbReference type="EMBL" id="JBHPKH010000001">
    <property type="protein sequence ID" value="MFC1571970.1"/>
    <property type="molecule type" value="Genomic_DNA"/>
</dbReference>
<evidence type="ECO:0000259" key="1">
    <source>
        <dbReference type="Pfam" id="PF13229"/>
    </source>
</evidence>